<reference evidence="2" key="1">
    <citation type="journal article" date="2022" name="Mol. Ecol. Resour.">
        <title>The genomes of chicory, endive, great burdock and yacon provide insights into Asteraceae palaeo-polyploidization history and plant inulin production.</title>
        <authorList>
            <person name="Fan W."/>
            <person name="Wang S."/>
            <person name="Wang H."/>
            <person name="Wang A."/>
            <person name="Jiang F."/>
            <person name="Liu H."/>
            <person name="Zhao H."/>
            <person name="Xu D."/>
            <person name="Zhang Y."/>
        </authorList>
    </citation>
    <scope>NUCLEOTIDE SEQUENCE [LARGE SCALE GENOMIC DNA]</scope>
    <source>
        <strain evidence="2">cv. Yunnan</strain>
    </source>
</reference>
<name>A0ACB8YRK4_9ASTR</name>
<reference evidence="1 2" key="2">
    <citation type="journal article" date="2022" name="Mol. Ecol. Resour.">
        <title>The genomes of chicory, endive, great burdock and yacon provide insights into Asteraceae paleo-polyploidization history and plant inulin production.</title>
        <authorList>
            <person name="Fan W."/>
            <person name="Wang S."/>
            <person name="Wang H."/>
            <person name="Wang A."/>
            <person name="Jiang F."/>
            <person name="Liu H."/>
            <person name="Zhao H."/>
            <person name="Xu D."/>
            <person name="Zhang Y."/>
        </authorList>
    </citation>
    <scope>NUCLEOTIDE SEQUENCE [LARGE SCALE GENOMIC DNA]</scope>
    <source>
        <strain evidence="2">cv. Yunnan</strain>
        <tissue evidence="1">Leaves</tissue>
    </source>
</reference>
<evidence type="ECO:0000313" key="1">
    <source>
        <dbReference type="EMBL" id="KAI3687564.1"/>
    </source>
</evidence>
<organism evidence="1 2">
    <name type="scientific">Smallanthus sonchifolius</name>
    <dbReference type="NCBI Taxonomy" id="185202"/>
    <lineage>
        <taxon>Eukaryota</taxon>
        <taxon>Viridiplantae</taxon>
        <taxon>Streptophyta</taxon>
        <taxon>Embryophyta</taxon>
        <taxon>Tracheophyta</taxon>
        <taxon>Spermatophyta</taxon>
        <taxon>Magnoliopsida</taxon>
        <taxon>eudicotyledons</taxon>
        <taxon>Gunneridae</taxon>
        <taxon>Pentapetalae</taxon>
        <taxon>asterids</taxon>
        <taxon>campanulids</taxon>
        <taxon>Asterales</taxon>
        <taxon>Asteraceae</taxon>
        <taxon>Asteroideae</taxon>
        <taxon>Heliantheae alliance</taxon>
        <taxon>Millerieae</taxon>
        <taxon>Smallanthus</taxon>
    </lineage>
</organism>
<sequence length="67" mass="7321">MFVKTVSVAVIWDIGANRKPWSSIGANVAALRIQIVTQLKTSKFVSAQEEIQLALSLKVETLGTTVY</sequence>
<accession>A0ACB8YRK4</accession>
<dbReference type="EMBL" id="CM042044">
    <property type="protein sequence ID" value="KAI3687564.1"/>
    <property type="molecule type" value="Genomic_DNA"/>
</dbReference>
<evidence type="ECO:0000313" key="2">
    <source>
        <dbReference type="Proteomes" id="UP001056120"/>
    </source>
</evidence>
<proteinExistence type="predicted"/>
<gene>
    <name evidence="1" type="ORF">L1987_81264</name>
</gene>
<keyword evidence="2" id="KW-1185">Reference proteome</keyword>
<protein>
    <submittedName>
        <fullName evidence="1">Uncharacterized protein</fullName>
    </submittedName>
</protein>
<comment type="caution">
    <text evidence="1">The sequence shown here is derived from an EMBL/GenBank/DDBJ whole genome shotgun (WGS) entry which is preliminary data.</text>
</comment>
<dbReference type="Proteomes" id="UP001056120">
    <property type="component" value="Linkage Group LG27"/>
</dbReference>